<reference evidence="1 2" key="1">
    <citation type="journal article" date="2016" name="Front. Microbiol.">
        <title>Fuerstia marisgermanicae gen. nov., sp. nov., an Unusual Member of the Phylum Planctomycetes from the German Wadden Sea.</title>
        <authorList>
            <person name="Kohn T."/>
            <person name="Heuer A."/>
            <person name="Jogler M."/>
            <person name="Vollmers J."/>
            <person name="Boedeker C."/>
            <person name="Bunk B."/>
            <person name="Rast P."/>
            <person name="Borchert D."/>
            <person name="Glockner I."/>
            <person name="Freese H.M."/>
            <person name="Klenk H.P."/>
            <person name="Overmann J."/>
            <person name="Kaster A.K."/>
            <person name="Rohde M."/>
            <person name="Wiegand S."/>
            <person name="Jogler C."/>
        </authorList>
    </citation>
    <scope>NUCLEOTIDE SEQUENCE [LARGE SCALE GENOMIC DNA]</scope>
    <source>
        <strain evidence="1 2">NH11</strain>
    </source>
</reference>
<evidence type="ECO:0000313" key="1">
    <source>
        <dbReference type="EMBL" id="APZ95725.1"/>
    </source>
</evidence>
<dbReference type="EMBL" id="CP017641">
    <property type="protein sequence ID" value="APZ95725.1"/>
    <property type="molecule type" value="Genomic_DNA"/>
</dbReference>
<proteinExistence type="predicted"/>
<keyword evidence="2" id="KW-1185">Reference proteome</keyword>
<protein>
    <submittedName>
        <fullName evidence="1">Uncharacterized protein</fullName>
    </submittedName>
</protein>
<dbReference type="KEGG" id="fmr:Fuma_05387"/>
<gene>
    <name evidence="1" type="ORF">Fuma_05387</name>
</gene>
<evidence type="ECO:0000313" key="2">
    <source>
        <dbReference type="Proteomes" id="UP000187735"/>
    </source>
</evidence>
<sequence length="58" mass="6402">MTELAGIPTDSIRIKETNFSDHMPRSESKSATTNKVVTVGRNKCPANQIIKKAKIVFV</sequence>
<dbReference type="AlphaFoldDB" id="A0A1P8WNV1"/>
<dbReference type="Proteomes" id="UP000187735">
    <property type="component" value="Chromosome"/>
</dbReference>
<name>A0A1P8WNV1_9PLAN</name>
<organism evidence="1 2">
    <name type="scientific">Fuerstiella marisgermanici</name>
    <dbReference type="NCBI Taxonomy" id="1891926"/>
    <lineage>
        <taxon>Bacteria</taxon>
        <taxon>Pseudomonadati</taxon>
        <taxon>Planctomycetota</taxon>
        <taxon>Planctomycetia</taxon>
        <taxon>Planctomycetales</taxon>
        <taxon>Planctomycetaceae</taxon>
        <taxon>Fuerstiella</taxon>
    </lineage>
</organism>
<accession>A0A1P8WNV1</accession>